<sequence>MQKGIYNEWLTEKRFGICRLSLLSLYREPVIGSGITSQLLFGETYIVAAVSEDRLWFFVNGHAHAGSGWMPASQHDEISEQVFDQFNQTPFRVTTSVSIIRQKGAHVHLLPGSNIYASSGELFDWKTTMDFKGESRPFEEKTGRQGVVDIAKNFLHTPYLSGGRSLFGLYEASLFHLVFKIGGYIIPNYLSSLIAHGQEIQPEAIQMGDLIVFGNEIGIPNRLALYLGDGEMMAVNGKVSISRFDPEKRRQGMSDKYSVLYAKNLFLR</sequence>
<evidence type="ECO:0000256" key="1">
    <source>
        <dbReference type="ARBA" id="ARBA00007074"/>
    </source>
</evidence>
<dbReference type="InterPro" id="IPR038765">
    <property type="entry name" value="Papain-like_cys_pep_sf"/>
</dbReference>
<dbReference type="RefSeq" id="WP_377060463.1">
    <property type="nucleotide sequence ID" value="NZ_JBHSJJ010000001.1"/>
</dbReference>
<name>A0ABV9SUY3_9BACT</name>
<evidence type="ECO:0000313" key="7">
    <source>
        <dbReference type="Proteomes" id="UP001595818"/>
    </source>
</evidence>
<dbReference type="EMBL" id="JBHSJJ010000001">
    <property type="protein sequence ID" value="MFC4870163.1"/>
    <property type="molecule type" value="Genomic_DNA"/>
</dbReference>
<dbReference type="Gene3D" id="3.90.1720.10">
    <property type="entry name" value="endopeptidase domain like (from Nostoc punctiforme)"/>
    <property type="match status" value="1"/>
</dbReference>
<evidence type="ECO:0000256" key="3">
    <source>
        <dbReference type="ARBA" id="ARBA00022801"/>
    </source>
</evidence>
<dbReference type="InterPro" id="IPR051202">
    <property type="entry name" value="Peptidase_C40"/>
</dbReference>
<dbReference type="PANTHER" id="PTHR47053:SF1">
    <property type="entry name" value="MUREIN DD-ENDOPEPTIDASE MEPH-RELATED"/>
    <property type="match status" value="1"/>
</dbReference>
<dbReference type="Proteomes" id="UP001595818">
    <property type="component" value="Unassembled WGS sequence"/>
</dbReference>
<accession>A0ABV9SUY3</accession>
<comment type="caution">
    <text evidence="6">The sequence shown here is derived from an EMBL/GenBank/DDBJ whole genome shotgun (WGS) entry which is preliminary data.</text>
</comment>
<evidence type="ECO:0000256" key="4">
    <source>
        <dbReference type="ARBA" id="ARBA00022807"/>
    </source>
</evidence>
<proteinExistence type="inferred from homology"/>
<dbReference type="Pfam" id="PF00877">
    <property type="entry name" value="NLPC_P60"/>
    <property type="match status" value="1"/>
</dbReference>
<keyword evidence="2" id="KW-0645">Protease</keyword>
<evidence type="ECO:0000313" key="6">
    <source>
        <dbReference type="EMBL" id="MFC4870163.1"/>
    </source>
</evidence>
<organism evidence="6 7">
    <name type="scientific">Negadavirga shengliensis</name>
    <dbReference type="NCBI Taxonomy" id="1389218"/>
    <lineage>
        <taxon>Bacteria</taxon>
        <taxon>Pseudomonadati</taxon>
        <taxon>Bacteroidota</taxon>
        <taxon>Cytophagia</taxon>
        <taxon>Cytophagales</taxon>
        <taxon>Cyclobacteriaceae</taxon>
        <taxon>Negadavirga</taxon>
    </lineage>
</organism>
<keyword evidence="7" id="KW-1185">Reference proteome</keyword>
<protein>
    <submittedName>
        <fullName evidence="6">NlpC/P60 family protein</fullName>
    </submittedName>
</protein>
<reference evidence="7" key="1">
    <citation type="journal article" date="2019" name="Int. J. Syst. Evol. Microbiol.">
        <title>The Global Catalogue of Microorganisms (GCM) 10K type strain sequencing project: providing services to taxonomists for standard genome sequencing and annotation.</title>
        <authorList>
            <consortium name="The Broad Institute Genomics Platform"/>
            <consortium name="The Broad Institute Genome Sequencing Center for Infectious Disease"/>
            <person name="Wu L."/>
            <person name="Ma J."/>
        </authorList>
    </citation>
    <scope>NUCLEOTIDE SEQUENCE [LARGE SCALE GENOMIC DNA]</scope>
    <source>
        <strain evidence="7">CGMCC 4.7466</strain>
    </source>
</reference>
<dbReference type="SUPFAM" id="SSF54001">
    <property type="entry name" value="Cysteine proteinases"/>
    <property type="match status" value="1"/>
</dbReference>
<evidence type="ECO:0000259" key="5">
    <source>
        <dbReference type="PROSITE" id="PS51935"/>
    </source>
</evidence>
<comment type="similarity">
    <text evidence="1">Belongs to the peptidase C40 family.</text>
</comment>
<keyword evidence="4" id="KW-0788">Thiol protease</keyword>
<dbReference type="InterPro" id="IPR000064">
    <property type="entry name" value="NLP_P60_dom"/>
</dbReference>
<keyword evidence="3" id="KW-0378">Hydrolase</keyword>
<dbReference type="PANTHER" id="PTHR47053">
    <property type="entry name" value="MUREIN DD-ENDOPEPTIDASE MEPH-RELATED"/>
    <property type="match status" value="1"/>
</dbReference>
<gene>
    <name evidence="6" type="ORF">ACFPFU_00580</name>
</gene>
<feature type="domain" description="NlpC/P60" evidence="5">
    <location>
        <begin position="141"/>
        <end position="268"/>
    </location>
</feature>
<evidence type="ECO:0000256" key="2">
    <source>
        <dbReference type="ARBA" id="ARBA00022670"/>
    </source>
</evidence>
<dbReference type="PROSITE" id="PS51935">
    <property type="entry name" value="NLPC_P60"/>
    <property type="match status" value="1"/>
</dbReference>